<feature type="transmembrane region" description="Helical" evidence="1">
    <location>
        <begin position="22"/>
        <end position="44"/>
    </location>
</feature>
<feature type="transmembrane region" description="Helical" evidence="1">
    <location>
        <begin position="134"/>
        <end position="152"/>
    </location>
</feature>
<keyword evidence="1" id="KW-0812">Transmembrane</keyword>
<sequence>MSDAPGSLSWSVGPADSRAVRVLFYLAEGLLGGAVVSILFSVAAETLPAALAGDPWAPGLLAVFALLAVGRVVWGYAVVRAAADRSRSGPGATLLTWTRDQQWRWPLLVTLVVGTALVALGSGATGAFSEDSRWLGTLLLAAGCSALGEFLSSEGRLDADELTLATPRYREWREVDLRALASVRRVSVGPFAVCWLSVAPGVEDRTTIQGFYAIPTGVVERGRSAFETGLAAVPPVDPETAERARFFRRVNRVVAAGAFLLAVGGLLALAWVGTSAGNLLVFAWLLVGGGLALLRFVA</sequence>
<keyword evidence="1" id="KW-0472">Membrane</keyword>
<accession>A0A8U0HRP4</accession>
<evidence type="ECO:0000256" key="1">
    <source>
        <dbReference type="SAM" id="Phobius"/>
    </source>
</evidence>
<protein>
    <recommendedName>
        <fullName evidence="4">PH domain-containing protein</fullName>
    </recommendedName>
</protein>
<gene>
    <name evidence="2" type="ORF">M0R89_12395</name>
</gene>
<feature type="transmembrane region" description="Helical" evidence="1">
    <location>
        <begin position="279"/>
        <end position="297"/>
    </location>
</feature>
<feature type="transmembrane region" description="Helical" evidence="1">
    <location>
        <begin position="107"/>
        <end position="128"/>
    </location>
</feature>
<evidence type="ECO:0008006" key="4">
    <source>
        <dbReference type="Google" id="ProtNLM"/>
    </source>
</evidence>
<dbReference type="Proteomes" id="UP000830729">
    <property type="component" value="Chromosome"/>
</dbReference>
<dbReference type="GeneID" id="72186012"/>
<dbReference type="AlphaFoldDB" id="A0A8U0HRP4"/>
<keyword evidence="1" id="KW-1133">Transmembrane helix</keyword>
<evidence type="ECO:0000313" key="2">
    <source>
        <dbReference type="EMBL" id="UPV73344.1"/>
    </source>
</evidence>
<organism evidence="2 3">
    <name type="scientific">Halorussus limi</name>
    <dbReference type="NCBI Taxonomy" id="2938695"/>
    <lineage>
        <taxon>Archaea</taxon>
        <taxon>Methanobacteriati</taxon>
        <taxon>Methanobacteriota</taxon>
        <taxon>Stenosarchaea group</taxon>
        <taxon>Halobacteria</taxon>
        <taxon>Halobacteriales</taxon>
        <taxon>Haladaptataceae</taxon>
        <taxon>Halorussus</taxon>
    </lineage>
</organism>
<dbReference type="EMBL" id="CP096659">
    <property type="protein sequence ID" value="UPV73344.1"/>
    <property type="molecule type" value="Genomic_DNA"/>
</dbReference>
<dbReference type="KEGG" id="halx:M0R89_12395"/>
<feature type="transmembrane region" description="Helical" evidence="1">
    <location>
        <begin position="253"/>
        <end position="273"/>
    </location>
</feature>
<keyword evidence="3" id="KW-1185">Reference proteome</keyword>
<evidence type="ECO:0000313" key="3">
    <source>
        <dbReference type="Proteomes" id="UP000830729"/>
    </source>
</evidence>
<dbReference type="RefSeq" id="WP_248649400.1">
    <property type="nucleotide sequence ID" value="NZ_CP096659.1"/>
</dbReference>
<name>A0A8U0HRP4_9EURY</name>
<reference evidence="2 3" key="1">
    <citation type="submission" date="2022-04" db="EMBL/GenBank/DDBJ databases">
        <title>Diverse halophilic archaea isolated from saline environments.</title>
        <authorList>
            <person name="Cui H.-L."/>
        </authorList>
    </citation>
    <scope>NUCLEOTIDE SEQUENCE [LARGE SCALE GENOMIC DNA]</scope>
    <source>
        <strain evidence="2 3">XZYJT49</strain>
    </source>
</reference>
<feature type="transmembrane region" description="Helical" evidence="1">
    <location>
        <begin position="56"/>
        <end position="79"/>
    </location>
</feature>
<proteinExistence type="predicted"/>